<dbReference type="InterPro" id="IPR013126">
    <property type="entry name" value="Hsp_70_fam"/>
</dbReference>
<dbReference type="EMBL" id="CAJNOK010010893">
    <property type="protein sequence ID" value="CAF1127354.1"/>
    <property type="molecule type" value="Genomic_DNA"/>
</dbReference>
<evidence type="ECO:0000313" key="5">
    <source>
        <dbReference type="EMBL" id="CAF1127354.1"/>
    </source>
</evidence>
<gene>
    <name evidence="6" type="ORF">GPM918_LOCUS31676</name>
    <name evidence="5" type="ORF">OVA965_LOCUS20479</name>
    <name evidence="8" type="ORF">SRO942_LOCUS32322</name>
    <name evidence="7" type="ORF">TMI583_LOCUS20863</name>
</gene>
<dbReference type="InterPro" id="IPR043129">
    <property type="entry name" value="ATPase_NBD"/>
</dbReference>
<dbReference type="InterPro" id="IPR018181">
    <property type="entry name" value="Heat_shock_70_CS"/>
</dbReference>
<dbReference type="Proteomes" id="UP000663829">
    <property type="component" value="Unassembled WGS sequence"/>
</dbReference>
<dbReference type="SUPFAM" id="SSF100920">
    <property type="entry name" value="Heat shock protein 70kD (HSP70), peptide-binding domain"/>
    <property type="match status" value="1"/>
</dbReference>
<dbReference type="EMBL" id="CAJOBA010020065">
    <property type="protein sequence ID" value="CAF3906544.1"/>
    <property type="molecule type" value="Genomic_DNA"/>
</dbReference>
<sequence length="631" mass="71162">MTGAIGIDFGTSYSRVGFFRNGKLEIFTNELGRFSTPSYVAFTDREIFVGDEAKNKIKMNLNNTVFNMKRLVGKKFDKINMLDFPFTLTNVNNKPKFQVTYKNEQKIFSVEELCSMIIVKMRQIAERHLGRKVIDAVISVPSYYNFIERQSIKDAGTIAGLNILRVINDTSASALSYGLEKVQGEQNILIFDLGGGNLSTSVLKIEDGLYEVLSMAGNLHLGGEDFTDRMVSYFVKKLQKKISRNITDDKRTVQLLRVACENAKQTLSSSNVATIEMDLLFNHNTPFDSTITREKFEELNADLFCSILEPVERALHDSKLDKASINEIVLVGGSTRIPKVQEILEKFFNGKKLNQSVNPNESTACGAAIQAAILTDDYSRSILNHLLLDVQVFTLGIEVTEGIMAPIIRRNRTTTAKQTQIFTISKNYQSVAIKRGLEIKIFEGEHPMTKDNCLLETIELMDGPHLNGATGLSQLSRSASNKDPQIEVTIDTDNNGTLNVQVLDKTTGQEYLVPVTNAKNCLSKNEIKQMKTDCEKYRKEADEKYDRLQAKNLLESYCFNLKTLITENTLLHKIEQTLQWLETTSEEDEKNEYSLKHGEIEKMLHLADDDRSKAYSQFLVFSGPSTTQNIE</sequence>
<dbReference type="SUPFAM" id="SSF53067">
    <property type="entry name" value="Actin-like ATPase domain"/>
    <property type="match status" value="2"/>
</dbReference>
<dbReference type="Pfam" id="PF00012">
    <property type="entry name" value="HSP70"/>
    <property type="match status" value="1"/>
</dbReference>
<comment type="similarity">
    <text evidence="1 4">Belongs to the heat shock protein 70 family.</text>
</comment>
<dbReference type="AlphaFoldDB" id="A0A815IEZ1"/>
<reference evidence="6" key="1">
    <citation type="submission" date="2021-02" db="EMBL/GenBank/DDBJ databases">
        <authorList>
            <person name="Nowell W R."/>
        </authorList>
    </citation>
    <scope>NUCLEOTIDE SEQUENCE</scope>
</reference>
<organism evidence="6 9">
    <name type="scientific">Didymodactylos carnosus</name>
    <dbReference type="NCBI Taxonomy" id="1234261"/>
    <lineage>
        <taxon>Eukaryota</taxon>
        <taxon>Metazoa</taxon>
        <taxon>Spiralia</taxon>
        <taxon>Gnathifera</taxon>
        <taxon>Rotifera</taxon>
        <taxon>Eurotatoria</taxon>
        <taxon>Bdelloidea</taxon>
        <taxon>Philodinida</taxon>
        <taxon>Philodinidae</taxon>
        <taxon>Didymodactylos</taxon>
    </lineage>
</organism>
<dbReference type="PRINTS" id="PR00301">
    <property type="entry name" value="HEATSHOCK70"/>
</dbReference>
<evidence type="ECO:0000313" key="8">
    <source>
        <dbReference type="EMBL" id="CAF4250272.1"/>
    </source>
</evidence>
<accession>A0A815IEZ1</accession>
<dbReference type="Gene3D" id="2.60.34.10">
    <property type="entry name" value="Substrate Binding Domain Of DNAk, Chain A, domain 1"/>
    <property type="match status" value="1"/>
</dbReference>
<keyword evidence="2 4" id="KW-0547">Nucleotide-binding</keyword>
<evidence type="ECO:0000256" key="2">
    <source>
        <dbReference type="ARBA" id="ARBA00022741"/>
    </source>
</evidence>
<dbReference type="Proteomes" id="UP000681722">
    <property type="component" value="Unassembled WGS sequence"/>
</dbReference>
<dbReference type="PROSITE" id="PS01036">
    <property type="entry name" value="HSP70_3"/>
    <property type="match status" value="1"/>
</dbReference>
<dbReference type="EMBL" id="CAJOBC010073393">
    <property type="protein sequence ID" value="CAF4250272.1"/>
    <property type="molecule type" value="Genomic_DNA"/>
</dbReference>
<dbReference type="SUPFAM" id="SSF100934">
    <property type="entry name" value="Heat shock protein 70kD (HSP70), C-terminal subdomain"/>
    <property type="match status" value="1"/>
</dbReference>
<dbReference type="Gene3D" id="3.30.420.40">
    <property type="match status" value="2"/>
</dbReference>
<evidence type="ECO:0000256" key="1">
    <source>
        <dbReference type="ARBA" id="ARBA00007381"/>
    </source>
</evidence>
<evidence type="ECO:0000313" key="6">
    <source>
        <dbReference type="EMBL" id="CAF1367249.1"/>
    </source>
</evidence>
<dbReference type="GO" id="GO:0140662">
    <property type="term" value="F:ATP-dependent protein folding chaperone"/>
    <property type="evidence" value="ECO:0007669"/>
    <property type="project" value="InterPro"/>
</dbReference>
<comment type="caution">
    <text evidence="6">The sequence shown here is derived from an EMBL/GenBank/DDBJ whole genome shotgun (WGS) entry which is preliminary data.</text>
</comment>
<dbReference type="Proteomes" id="UP000682733">
    <property type="component" value="Unassembled WGS sequence"/>
</dbReference>
<dbReference type="GO" id="GO:0005524">
    <property type="term" value="F:ATP binding"/>
    <property type="evidence" value="ECO:0007669"/>
    <property type="project" value="UniProtKB-KW"/>
</dbReference>
<evidence type="ECO:0000313" key="9">
    <source>
        <dbReference type="Proteomes" id="UP000663829"/>
    </source>
</evidence>
<dbReference type="InterPro" id="IPR029048">
    <property type="entry name" value="HSP70_C_sf"/>
</dbReference>
<protein>
    <recommendedName>
        <fullName evidence="10">Heat shock protein 70</fullName>
    </recommendedName>
</protein>
<keyword evidence="9" id="KW-1185">Reference proteome</keyword>
<dbReference type="OrthoDB" id="2401965at2759"/>
<proteinExistence type="inferred from homology"/>
<keyword evidence="3 4" id="KW-0067">ATP-binding</keyword>
<dbReference type="Gene3D" id="3.30.30.30">
    <property type="match status" value="1"/>
</dbReference>
<dbReference type="InterPro" id="IPR029047">
    <property type="entry name" value="HSP70_peptide-bd_sf"/>
</dbReference>
<dbReference type="FunFam" id="3.90.640.10:FF:000134">
    <property type="entry name" value="Heat shock cognate 71 kDa protein"/>
    <property type="match status" value="1"/>
</dbReference>
<dbReference type="PANTHER" id="PTHR19375">
    <property type="entry name" value="HEAT SHOCK PROTEIN 70KDA"/>
    <property type="match status" value="1"/>
</dbReference>
<evidence type="ECO:0000256" key="4">
    <source>
        <dbReference type="RuleBase" id="RU003322"/>
    </source>
</evidence>
<dbReference type="EMBL" id="CAJNOQ010015721">
    <property type="protein sequence ID" value="CAF1367249.1"/>
    <property type="molecule type" value="Genomic_DNA"/>
</dbReference>
<evidence type="ECO:0000313" key="7">
    <source>
        <dbReference type="EMBL" id="CAF3906544.1"/>
    </source>
</evidence>
<evidence type="ECO:0000256" key="3">
    <source>
        <dbReference type="ARBA" id="ARBA00022840"/>
    </source>
</evidence>
<evidence type="ECO:0008006" key="10">
    <source>
        <dbReference type="Google" id="ProtNLM"/>
    </source>
</evidence>
<dbReference type="Gene3D" id="3.90.640.10">
    <property type="entry name" value="Actin, Chain A, domain 4"/>
    <property type="match status" value="1"/>
</dbReference>
<dbReference type="Proteomes" id="UP000677228">
    <property type="component" value="Unassembled WGS sequence"/>
</dbReference>
<name>A0A815IEZ1_9BILA</name>